<keyword evidence="7" id="KW-1185">Reference proteome</keyword>
<organism evidence="6 7">
    <name type="scientific">Rhizodiscina lignyota</name>
    <dbReference type="NCBI Taxonomy" id="1504668"/>
    <lineage>
        <taxon>Eukaryota</taxon>
        <taxon>Fungi</taxon>
        <taxon>Dikarya</taxon>
        <taxon>Ascomycota</taxon>
        <taxon>Pezizomycotina</taxon>
        <taxon>Dothideomycetes</taxon>
        <taxon>Pleosporomycetidae</taxon>
        <taxon>Aulographales</taxon>
        <taxon>Rhizodiscinaceae</taxon>
        <taxon>Rhizodiscina</taxon>
    </lineage>
</organism>
<dbReference type="InterPro" id="IPR009072">
    <property type="entry name" value="Histone-fold"/>
</dbReference>
<evidence type="ECO:0000313" key="7">
    <source>
        <dbReference type="Proteomes" id="UP000799772"/>
    </source>
</evidence>
<dbReference type="PANTHER" id="PTHR46338">
    <property type="entry name" value="TRANSCRIPTION INITIATION FACTOR TFIID SUBUNIT 8"/>
    <property type="match status" value="1"/>
</dbReference>
<evidence type="ECO:0000256" key="4">
    <source>
        <dbReference type="ARBA" id="ARBA00023242"/>
    </source>
</evidence>
<dbReference type="Pfam" id="PF07524">
    <property type="entry name" value="Bromo_TP"/>
    <property type="match status" value="1"/>
</dbReference>
<comment type="caution">
    <text evidence="6">The sequence shown here is derived from an EMBL/GenBank/DDBJ whole genome shotgun (WGS) entry which is preliminary data.</text>
</comment>
<comment type="subcellular location">
    <subcellularLocation>
        <location evidence="1">Nucleus</location>
    </subcellularLocation>
</comment>
<dbReference type="EMBL" id="ML978125">
    <property type="protein sequence ID" value="KAF2099314.1"/>
    <property type="molecule type" value="Genomic_DNA"/>
</dbReference>
<dbReference type="SMART" id="SM00576">
    <property type="entry name" value="BTP"/>
    <property type="match status" value="1"/>
</dbReference>
<accession>A0A9P4IEB0</accession>
<dbReference type="GO" id="GO:0005669">
    <property type="term" value="C:transcription factor TFIID complex"/>
    <property type="evidence" value="ECO:0007669"/>
    <property type="project" value="InterPro"/>
</dbReference>
<evidence type="ECO:0000256" key="2">
    <source>
        <dbReference type="ARBA" id="ARBA00023015"/>
    </source>
</evidence>
<dbReference type="InterPro" id="IPR037818">
    <property type="entry name" value="TAF8"/>
</dbReference>
<keyword evidence="4" id="KW-0539">Nucleus</keyword>
<dbReference type="AlphaFoldDB" id="A0A9P4IEB0"/>
<reference evidence="6" key="1">
    <citation type="journal article" date="2020" name="Stud. Mycol.">
        <title>101 Dothideomycetes genomes: a test case for predicting lifestyles and emergence of pathogens.</title>
        <authorList>
            <person name="Haridas S."/>
            <person name="Albert R."/>
            <person name="Binder M."/>
            <person name="Bloem J."/>
            <person name="Labutti K."/>
            <person name="Salamov A."/>
            <person name="Andreopoulos B."/>
            <person name="Baker S."/>
            <person name="Barry K."/>
            <person name="Bills G."/>
            <person name="Bluhm B."/>
            <person name="Cannon C."/>
            <person name="Castanera R."/>
            <person name="Culley D."/>
            <person name="Daum C."/>
            <person name="Ezra D."/>
            <person name="Gonzalez J."/>
            <person name="Henrissat B."/>
            <person name="Kuo A."/>
            <person name="Liang C."/>
            <person name="Lipzen A."/>
            <person name="Lutzoni F."/>
            <person name="Magnuson J."/>
            <person name="Mondo S."/>
            <person name="Nolan M."/>
            <person name="Ohm R."/>
            <person name="Pangilinan J."/>
            <person name="Park H.-J."/>
            <person name="Ramirez L."/>
            <person name="Alfaro M."/>
            <person name="Sun H."/>
            <person name="Tritt A."/>
            <person name="Yoshinaga Y."/>
            <person name="Zwiers L.-H."/>
            <person name="Turgeon B."/>
            <person name="Goodwin S."/>
            <person name="Spatafora J."/>
            <person name="Crous P."/>
            <person name="Grigoriev I."/>
        </authorList>
    </citation>
    <scope>NUCLEOTIDE SEQUENCE</scope>
    <source>
        <strain evidence="6">CBS 133067</strain>
    </source>
</reference>
<evidence type="ECO:0000256" key="1">
    <source>
        <dbReference type="ARBA" id="ARBA00004123"/>
    </source>
</evidence>
<keyword evidence="2" id="KW-0805">Transcription regulation</keyword>
<dbReference type="InterPro" id="IPR006565">
    <property type="entry name" value="BTP"/>
</dbReference>
<dbReference type="Proteomes" id="UP000799772">
    <property type="component" value="Unassembled WGS sequence"/>
</dbReference>
<keyword evidence="3" id="KW-0804">Transcription</keyword>
<gene>
    <name evidence="6" type="ORF">NA57DRAFT_55286</name>
</gene>
<proteinExistence type="predicted"/>
<dbReference type="GO" id="GO:0046982">
    <property type="term" value="F:protein heterodimerization activity"/>
    <property type="evidence" value="ECO:0007669"/>
    <property type="project" value="InterPro"/>
</dbReference>
<evidence type="ECO:0000256" key="3">
    <source>
        <dbReference type="ARBA" id="ARBA00023163"/>
    </source>
</evidence>
<dbReference type="Gene3D" id="1.10.20.10">
    <property type="entry name" value="Histone, subunit A"/>
    <property type="match status" value="1"/>
</dbReference>
<dbReference type="CDD" id="cd00076">
    <property type="entry name" value="HFD_SF"/>
    <property type="match status" value="1"/>
</dbReference>
<evidence type="ECO:0000313" key="6">
    <source>
        <dbReference type="EMBL" id="KAF2099314.1"/>
    </source>
</evidence>
<sequence>MDTRKFHNALLRPAVLQILRAAGFQSARPFAVDALTDITSLYLRQLAQRTAEHAIAHHGDLIADVTDVRMAMNDCAVFAPILTPTEEAWKEVLRKPLEEYHENARAQEQRSRDEEDTREIKEFIEWVRGDVNKEIARIAGLVADANTVIAPEPSNLKDDYVTALKKKHSKTGEESRFQGSVLGIQAEDRAVKVEGGSVDSLQEWNEWAAQRASKLAIVEAGNGYEAEMIDEDHDKDQIMSEG</sequence>
<feature type="domain" description="Bromodomain associated" evidence="5">
    <location>
        <begin position="4"/>
        <end position="81"/>
    </location>
</feature>
<evidence type="ECO:0000259" key="5">
    <source>
        <dbReference type="SMART" id="SM00576"/>
    </source>
</evidence>
<name>A0A9P4IEB0_9PEZI</name>
<dbReference type="OrthoDB" id="5402929at2759"/>
<dbReference type="PANTHER" id="PTHR46338:SF1">
    <property type="entry name" value="TRANSCRIPTION INITIATION FACTOR TFIID SUBUNIT 8"/>
    <property type="match status" value="1"/>
</dbReference>
<protein>
    <recommendedName>
        <fullName evidence="5">Bromodomain associated domain-containing protein</fullName>
    </recommendedName>
</protein>